<dbReference type="GO" id="GO:0005886">
    <property type="term" value="C:plasma membrane"/>
    <property type="evidence" value="ECO:0007669"/>
    <property type="project" value="UniProtKB-SubCell"/>
</dbReference>
<keyword evidence="6 8" id="KW-1133">Transmembrane helix</keyword>
<reference evidence="10" key="1">
    <citation type="submission" date="2024-02" db="EMBL/GenBank/DDBJ databases">
        <title>Tomenella chthoni gen. nov. sp. nov., a member of the family Jonesiaceae isolated from bat guano.</title>
        <authorList>
            <person name="Miller S.L."/>
            <person name="King J."/>
            <person name="Sankaranarayanan K."/>
            <person name="Lawson P.A."/>
        </authorList>
    </citation>
    <scope>NUCLEOTIDE SEQUENCE</scope>
    <source>
        <strain evidence="10">BS-20</strain>
    </source>
</reference>
<dbReference type="PRINTS" id="PR00812">
    <property type="entry name" value="BCTERIALGSPF"/>
</dbReference>
<protein>
    <submittedName>
        <fullName evidence="10">Type II secretion system F family protein</fullName>
    </submittedName>
</protein>
<feature type="transmembrane region" description="Helical" evidence="8">
    <location>
        <begin position="373"/>
        <end position="397"/>
    </location>
</feature>
<evidence type="ECO:0000313" key="10">
    <source>
        <dbReference type="EMBL" id="XBH22897.1"/>
    </source>
</evidence>
<accession>A0AAU7DXL9</accession>
<dbReference type="PANTHER" id="PTHR30012:SF0">
    <property type="entry name" value="TYPE II SECRETION SYSTEM PROTEIN F-RELATED"/>
    <property type="match status" value="1"/>
</dbReference>
<dbReference type="Pfam" id="PF00482">
    <property type="entry name" value="T2SSF"/>
    <property type="match status" value="2"/>
</dbReference>
<feature type="transmembrane region" description="Helical" evidence="8">
    <location>
        <begin position="208"/>
        <end position="231"/>
    </location>
</feature>
<comment type="subcellular location">
    <subcellularLocation>
        <location evidence="1">Cell inner membrane</location>
        <topology evidence="1">Multi-pass membrane protein</topology>
    </subcellularLocation>
</comment>
<evidence type="ECO:0000256" key="7">
    <source>
        <dbReference type="ARBA" id="ARBA00023136"/>
    </source>
</evidence>
<evidence type="ECO:0000256" key="8">
    <source>
        <dbReference type="SAM" id="Phobius"/>
    </source>
</evidence>
<keyword evidence="7 8" id="KW-0472">Membrane</keyword>
<proteinExistence type="inferred from homology"/>
<evidence type="ECO:0000256" key="2">
    <source>
        <dbReference type="ARBA" id="ARBA00005745"/>
    </source>
</evidence>
<evidence type="ECO:0000256" key="5">
    <source>
        <dbReference type="ARBA" id="ARBA00022692"/>
    </source>
</evidence>
<gene>
    <name evidence="10" type="ORF">V5R04_06700</name>
</gene>
<dbReference type="InterPro" id="IPR018076">
    <property type="entry name" value="T2SS_GspF_dom"/>
</dbReference>
<dbReference type="InterPro" id="IPR042094">
    <property type="entry name" value="T2SS_GspF_sf"/>
</dbReference>
<dbReference type="FunFam" id="1.20.81.30:FF:000001">
    <property type="entry name" value="Type II secretion system protein F"/>
    <property type="match status" value="1"/>
</dbReference>
<dbReference type="EMBL" id="CP146203">
    <property type="protein sequence ID" value="XBH22897.1"/>
    <property type="molecule type" value="Genomic_DNA"/>
</dbReference>
<keyword evidence="5 8" id="KW-0812">Transmembrane</keyword>
<organism evidence="10">
    <name type="scientific">Jonesiaceae bacterium BS-20</name>
    <dbReference type="NCBI Taxonomy" id="3120821"/>
    <lineage>
        <taxon>Bacteria</taxon>
        <taxon>Bacillati</taxon>
        <taxon>Actinomycetota</taxon>
        <taxon>Actinomycetes</taxon>
        <taxon>Micrococcales</taxon>
        <taxon>Jonesiaceae</taxon>
    </lineage>
</organism>
<evidence type="ECO:0000259" key="9">
    <source>
        <dbReference type="Pfam" id="PF00482"/>
    </source>
</evidence>
<evidence type="ECO:0000256" key="3">
    <source>
        <dbReference type="ARBA" id="ARBA00022475"/>
    </source>
</evidence>
<feature type="transmembrane region" description="Helical" evidence="8">
    <location>
        <begin position="167"/>
        <end position="188"/>
    </location>
</feature>
<evidence type="ECO:0000256" key="6">
    <source>
        <dbReference type="ARBA" id="ARBA00022989"/>
    </source>
</evidence>
<sequence>MKFEARLFDESAQEIVVRNIVAINMDEARAQVSASGLKVMSVTERSAGLNFKFGSKHVKPRELATFARMFATLVESQIPVLRALEILYRGEANETLRAAVETAHTEVASGRSLGHAFEASPKVFPPLMVMLVRAGEEAGFLERALLSLADNFEANVKLRGDIKKATTYPLTVLIFGLVALFALLTWGMPVFAKIFDDLDGELPAFTQLVMAISDVAGTIAIPLIIAIAIAIPWWRANKNSDWIRNKLDPIKLRLPVFGPLLTMIGLTRVARTLSVMMSSGVPVLTALEGAAPVADNVVLSRVFMEARHSVNTGGGVARALADAPEHIPYMFTQMVAAGEESANTDTMLLKIADYYDERVAAETAVLSSRLEPFLIVLISALIGSIVIAMYLPTFAVMDLIQ</sequence>
<dbReference type="Gene3D" id="1.20.81.30">
    <property type="entry name" value="Type II secretion system (T2SS), domain F"/>
    <property type="match status" value="2"/>
</dbReference>
<keyword evidence="4" id="KW-0997">Cell inner membrane</keyword>
<evidence type="ECO:0000256" key="1">
    <source>
        <dbReference type="ARBA" id="ARBA00004429"/>
    </source>
</evidence>
<dbReference type="AlphaFoldDB" id="A0AAU7DXL9"/>
<dbReference type="InterPro" id="IPR003004">
    <property type="entry name" value="GspF/PilC"/>
</dbReference>
<name>A0AAU7DXL9_9MICO</name>
<feature type="domain" description="Type II secretion system protein GspF" evidence="9">
    <location>
        <begin position="66"/>
        <end position="189"/>
    </location>
</feature>
<keyword evidence="3" id="KW-1003">Cell membrane</keyword>
<evidence type="ECO:0000256" key="4">
    <source>
        <dbReference type="ARBA" id="ARBA00022519"/>
    </source>
</evidence>
<comment type="similarity">
    <text evidence="2">Belongs to the GSP F family.</text>
</comment>
<feature type="domain" description="Type II secretion system protein GspF" evidence="9">
    <location>
        <begin position="270"/>
        <end position="392"/>
    </location>
</feature>
<dbReference type="PANTHER" id="PTHR30012">
    <property type="entry name" value="GENERAL SECRETION PATHWAY PROTEIN"/>
    <property type="match status" value="1"/>
</dbReference>